<keyword evidence="2" id="KW-1185">Reference proteome</keyword>
<name>A0A6A4HLM7_9AGAR</name>
<dbReference type="Proteomes" id="UP000799118">
    <property type="component" value="Unassembled WGS sequence"/>
</dbReference>
<protein>
    <submittedName>
        <fullName evidence="1">Uncharacterized protein</fullName>
    </submittedName>
</protein>
<evidence type="ECO:0000313" key="1">
    <source>
        <dbReference type="EMBL" id="KAE9397947.1"/>
    </source>
</evidence>
<proteinExistence type="predicted"/>
<evidence type="ECO:0000313" key="2">
    <source>
        <dbReference type="Proteomes" id="UP000799118"/>
    </source>
</evidence>
<reference evidence="1" key="1">
    <citation type="journal article" date="2019" name="Environ. Microbiol.">
        <title>Fungal ecological strategies reflected in gene transcription - a case study of two litter decomposers.</title>
        <authorList>
            <person name="Barbi F."/>
            <person name="Kohler A."/>
            <person name="Barry K."/>
            <person name="Baskaran P."/>
            <person name="Daum C."/>
            <person name="Fauchery L."/>
            <person name="Ihrmark K."/>
            <person name="Kuo A."/>
            <person name="LaButti K."/>
            <person name="Lipzen A."/>
            <person name="Morin E."/>
            <person name="Grigoriev I.V."/>
            <person name="Henrissat B."/>
            <person name="Lindahl B."/>
            <person name="Martin F."/>
        </authorList>
    </citation>
    <scope>NUCLEOTIDE SEQUENCE</scope>
    <source>
        <strain evidence="1">JB14</strain>
    </source>
</reference>
<dbReference type="EMBL" id="ML769490">
    <property type="protein sequence ID" value="KAE9397947.1"/>
    <property type="molecule type" value="Genomic_DNA"/>
</dbReference>
<accession>A0A6A4HLM7</accession>
<organism evidence="1 2">
    <name type="scientific">Gymnopus androsaceus JB14</name>
    <dbReference type="NCBI Taxonomy" id="1447944"/>
    <lineage>
        <taxon>Eukaryota</taxon>
        <taxon>Fungi</taxon>
        <taxon>Dikarya</taxon>
        <taxon>Basidiomycota</taxon>
        <taxon>Agaricomycotina</taxon>
        <taxon>Agaricomycetes</taxon>
        <taxon>Agaricomycetidae</taxon>
        <taxon>Agaricales</taxon>
        <taxon>Marasmiineae</taxon>
        <taxon>Omphalotaceae</taxon>
        <taxon>Gymnopus</taxon>
    </lineage>
</organism>
<gene>
    <name evidence="1" type="ORF">BT96DRAFT_1020481</name>
</gene>
<feature type="non-terminal residue" evidence="1">
    <location>
        <position position="71"/>
    </location>
</feature>
<sequence length="71" mass="8425">MKRFCKRRTIWQVKSHCLTIMILMCLSYSFFARRAAVTRLGSRFQCLTPEQLDIAAKGEKKRRQDVMAHVY</sequence>
<dbReference type="AlphaFoldDB" id="A0A6A4HLM7"/>